<dbReference type="InterPro" id="IPR017946">
    <property type="entry name" value="PLC-like_Pdiesterase_TIM-brl"/>
</dbReference>
<dbReference type="SUPFAM" id="SSF51695">
    <property type="entry name" value="PLC-like phosphodiesterases"/>
    <property type="match status" value="1"/>
</dbReference>
<evidence type="ECO:0000259" key="1">
    <source>
        <dbReference type="PROSITE" id="PS51704"/>
    </source>
</evidence>
<proteinExistence type="predicted"/>
<dbReference type="PROSITE" id="PS51704">
    <property type="entry name" value="GP_PDE"/>
    <property type="match status" value="1"/>
</dbReference>
<reference evidence="2 3" key="1">
    <citation type="journal article" date="2021" name="G3 (Bethesda)">
        <title>Genomic diversity, chromosomal rearrangements, and interspecies hybridization in the ogataea polymorpha species complex.</title>
        <authorList>
            <person name="Hanson S.J."/>
            <person name="Cinneide E.O."/>
            <person name="Salzberg L.I."/>
            <person name="Wolfe K.H."/>
            <person name="McGowan J."/>
            <person name="Fitzpatrick D.A."/>
            <person name="Matlin K."/>
        </authorList>
    </citation>
    <scope>NUCLEOTIDE SEQUENCE [LARGE SCALE GENOMIC DNA]</scope>
    <source>
        <strain evidence="2">51-138</strain>
    </source>
</reference>
<protein>
    <recommendedName>
        <fullName evidence="1">GP-PDE domain-containing protein</fullName>
    </recommendedName>
</protein>
<dbReference type="Proteomes" id="UP001197328">
    <property type="component" value="Unassembled WGS sequence"/>
</dbReference>
<evidence type="ECO:0000313" key="3">
    <source>
        <dbReference type="Proteomes" id="UP001197328"/>
    </source>
</evidence>
<dbReference type="PANTHER" id="PTHR43805">
    <property type="entry name" value="GLYCEROPHOSPHORYL DIESTER PHOSPHODIESTERASE"/>
    <property type="match status" value="1"/>
</dbReference>
<gene>
    <name evidence="2" type="ORF">KL940_003264</name>
</gene>
<feature type="domain" description="GP-PDE" evidence="1">
    <location>
        <begin position="6"/>
        <end position="263"/>
    </location>
</feature>
<sequence>MRAPDLACRANRRLKKTCPENTILAFEEAVKNGCSVIETDLHISSDGEVVICHDIDTNRVFGQDYVVTKTPYKGILSELRTLRAPHLPIPTLKQVLEWAVKTNESRSEPIKLMLDIKADNDPKRIVDLILENLEAVGGVEYWKDKIIYGLWGAAYYDERLAQFEVLNISVDVLTSIKVASQIKEKGGRLDCVSVIVVANGLAYMVEEILDFCEREKVRLWFWTVNSKEDLELALSKYGERKIDGQPLLEGIVTDDPATLLSPAKPALTFGYQVRLFLKTRVYLFILFLYRRNIGLRPLLTVLRKVGFL</sequence>
<dbReference type="EMBL" id="JAHLVD010000008">
    <property type="protein sequence ID" value="KAG7848409.1"/>
    <property type="molecule type" value="Genomic_DNA"/>
</dbReference>
<dbReference type="Gene3D" id="3.20.20.190">
    <property type="entry name" value="Phosphatidylinositol (PI) phosphodiesterase"/>
    <property type="match status" value="1"/>
</dbReference>
<accession>A0ABQ7RV13</accession>
<dbReference type="Pfam" id="PF03009">
    <property type="entry name" value="GDPD"/>
    <property type="match status" value="1"/>
</dbReference>
<dbReference type="InterPro" id="IPR030395">
    <property type="entry name" value="GP_PDE_dom"/>
</dbReference>
<organism evidence="2 3">
    <name type="scientific">Pichia angusta</name>
    <name type="common">Yeast</name>
    <name type="synonym">Hansenula polymorpha</name>
    <dbReference type="NCBI Taxonomy" id="870730"/>
    <lineage>
        <taxon>Eukaryota</taxon>
        <taxon>Fungi</taxon>
        <taxon>Dikarya</taxon>
        <taxon>Ascomycota</taxon>
        <taxon>Saccharomycotina</taxon>
        <taxon>Pichiomycetes</taxon>
        <taxon>Pichiales</taxon>
        <taxon>Pichiaceae</taxon>
        <taxon>Ogataea</taxon>
    </lineage>
</organism>
<keyword evidence="3" id="KW-1185">Reference proteome</keyword>
<dbReference type="PANTHER" id="PTHR43805:SF1">
    <property type="entry name" value="GP-PDE DOMAIN-CONTAINING PROTEIN"/>
    <property type="match status" value="1"/>
</dbReference>
<evidence type="ECO:0000313" key="2">
    <source>
        <dbReference type="EMBL" id="KAG7848409.1"/>
    </source>
</evidence>
<name>A0ABQ7RV13_PICAN</name>
<comment type="caution">
    <text evidence="2">The sequence shown here is derived from an EMBL/GenBank/DDBJ whole genome shotgun (WGS) entry which is preliminary data.</text>
</comment>